<keyword evidence="2" id="KW-0521">NADP</keyword>
<evidence type="ECO:0000256" key="1">
    <source>
        <dbReference type="ARBA" id="ARBA00009986"/>
    </source>
</evidence>
<dbReference type="InterPro" id="IPR016161">
    <property type="entry name" value="Ald_DH/histidinol_DH"/>
</dbReference>
<dbReference type="PANTHER" id="PTHR43217:SF2">
    <property type="entry name" value="SUCCINATE-SEMIALDEHYDE DEHYDROGENASE [NADP(+)]"/>
    <property type="match status" value="1"/>
</dbReference>
<dbReference type="InterPro" id="IPR015590">
    <property type="entry name" value="Aldehyde_DH_dom"/>
</dbReference>
<dbReference type="Gene3D" id="3.40.309.10">
    <property type="entry name" value="Aldehyde Dehydrogenase, Chain A, domain 2"/>
    <property type="match status" value="1"/>
</dbReference>
<sequence>MTARYAVTDPASGRTLRAYPTATDDELGTAVTAADAAYRAWRRRTVAERAGHLREAARVFRRERERLAAIATREMGKPTAQALAEVDLVAAIFAHYADRGPAVLADHRIDTSPGEAVVRTAPVGVVLGIMPWNYPYYQVARLSAPNLLLGNTVLLKPAPACPESAEAFDAVLAEAGFPAGAHTRIHATEAQIADLIARPEVQGVSLTGSERAGRAVAAAAGAAGKKVVLELGGSDPFIVLADADLDAAVEAAVFGRMQNAGQACTASKRFIVLDEVYDRFTTAFAAGVNRLTVGDPSDDVDMGPLSSEAAARRVVEQVDDALAHGARALVGGRRLERPGAFVEPTVLVDVPASARAYREEIFGPVAVVHRVHSVDEAIDLANDTPYGLGSVVFGADRGALERVIAELDVGMVAVNGPSVTQPDTPFGGVKASGIGRELGDHGLREFANHKLVRTLG</sequence>
<dbReference type="InterPro" id="IPR016163">
    <property type="entry name" value="Ald_DH_C"/>
</dbReference>
<accession>A0AA97FIZ5</accession>
<dbReference type="AlphaFoldDB" id="A0AA97FIZ5"/>
<feature type="domain" description="Aldehyde dehydrogenase" evidence="4">
    <location>
        <begin position="4"/>
        <end position="452"/>
    </location>
</feature>
<dbReference type="FunFam" id="3.40.309.10:FF:000009">
    <property type="entry name" value="Aldehyde dehydrogenase A"/>
    <property type="match status" value="1"/>
</dbReference>
<dbReference type="Proteomes" id="UP001305498">
    <property type="component" value="Chromosome"/>
</dbReference>
<proteinExistence type="inferred from homology"/>
<dbReference type="InterPro" id="IPR047110">
    <property type="entry name" value="GABD/Sad-like"/>
</dbReference>
<evidence type="ECO:0000256" key="2">
    <source>
        <dbReference type="ARBA" id="ARBA00022857"/>
    </source>
</evidence>
<keyword evidence="6" id="KW-1185">Reference proteome</keyword>
<protein>
    <submittedName>
        <fullName evidence="5">Aldehyde dehydrogenase family protein</fullName>
    </submittedName>
</protein>
<evidence type="ECO:0000313" key="5">
    <source>
        <dbReference type="EMBL" id="WOF22899.1"/>
    </source>
</evidence>
<dbReference type="GO" id="GO:0004777">
    <property type="term" value="F:succinate-semialdehyde dehydrogenase (NAD+) activity"/>
    <property type="evidence" value="ECO:0007669"/>
    <property type="project" value="TreeGrafter"/>
</dbReference>
<reference evidence="5 6" key="1">
    <citation type="submission" date="2023-02" db="EMBL/GenBank/DDBJ databases">
        <title>Microbacterium betulae sp. nov., isolated from birch wood.</title>
        <authorList>
            <person name="Pasciak M."/>
            <person name="Pawlik K.J."/>
            <person name="Martynowski D."/>
            <person name="Laczmanski L."/>
            <person name="Ciekot J."/>
            <person name="Szponar B."/>
            <person name="Wojcik-Fatla A."/>
            <person name="Mackiewicz B."/>
            <person name="Farian E."/>
            <person name="Cholewa G."/>
            <person name="Cholewa A."/>
            <person name="Dutkiewicz J."/>
        </authorList>
    </citation>
    <scope>NUCLEOTIDE SEQUENCE [LARGE SCALE GENOMIC DNA]</scope>
    <source>
        <strain evidence="5 6">AB</strain>
    </source>
</reference>
<dbReference type="Pfam" id="PF00171">
    <property type="entry name" value="Aldedh"/>
    <property type="match status" value="1"/>
</dbReference>
<evidence type="ECO:0000313" key="6">
    <source>
        <dbReference type="Proteomes" id="UP001305498"/>
    </source>
</evidence>
<dbReference type="FunFam" id="3.40.605.10:FF:000012">
    <property type="entry name" value="NAD-dependent succinate-semialdehyde dehydrogenase"/>
    <property type="match status" value="1"/>
</dbReference>
<dbReference type="EMBL" id="CP118157">
    <property type="protein sequence ID" value="WOF22899.1"/>
    <property type="molecule type" value="Genomic_DNA"/>
</dbReference>
<organism evidence="5 6">
    <name type="scientific">Microbacterium betulae</name>
    <dbReference type="NCBI Taxonomy" id="2981139"/>
    <lineage>
        <taxon>Bacteria</taxon>
        <taxon>Bacillati</taxon>
        <taxon>Actinomycetota</taxon>
        <taxon>Actinomycetes</taxon>
        <taxon>Micrococcales</taxon>
        <taxon>Microbacteriaceae</taxon>
        <taxon>Microbacterium</taxon>
    </lineage>
</organism>
<dbReference type="Gene3D" id="3.40.605.10">
    <property type="entry name" value="Aldehyde Dehydrogenase, Chain A, domain 1"/>
    <property type="match status" value="1"/>
</dbReference>
<evidence type="ECO:0000256" key="3">
    <source>
        <dbReference type="ARBA" id="ARBA00023002"/>
    </source>
</evidence>
<dbReference type="SUPFAM" id="SSF53720">
    <property type="entry name" value="ALDH-like"/>
    <property type="match status" value="1"/>
</dbReference>
<gene>
    <name evidence="5" type="ORF">N8K70_16125</name>
</gene>
<keyword evidence="3" id="KW-0560">Oxidoreductase</keyword>
<dbReference type="InterPro" id="IPR016162">
    <property type="entry name" value="Ald_DH_N"/>
</dbReference>
<dbReference type="KEGG" id="mbet:N8K70_16125"/>
<dbReference type="PANTHER" id="PTHR43217">
    <property type="entry name" value="SUCCINATE SEMIALDEHYDE DEHYDROGENASE [NAD(P)+] SAD"/>
    <property type="match status" value="1"/>
</dbReference>
<name>A0AA97FIZ5_9MICO</name>
<comment type="similarity">
    <text evidence="1">Belongs to the aldehyde dehydrogenase family.</text>
</comment>
<dbReference type="RefSeq" id="WP_317139371.1">
    <property type="nucleotide sequence ID" value="NZ_CP118157.1"/>
</dbReference>
<evidence type="ECO:0000259" key="4">
    <source>
        <dbReference type="Pfam" id="PF00171"/>
    </source>
</evidence>